<dbReference type="InterPro" id="IPR043128">
    <property type="entry name" value="Rev_trsase/Diguanyl_cyclase"/>
</dbReference>
<dbReference type="InterPro" id="IPR052155">
    <property type="entry name" value="Biofilm_reg_signaling"/>
</dbReference>
<dbReference type="OrthoDB" id="9805474at2"/>
<dbReference type="SMART" id="SM00267">
    <property type="entry name" value="GGDEF"/>
    <property type="match status" value="1"/>
</dbReference>
<organism evidence="4 5">
    <name type="scientific">Petrotoga mobilis (strain DSM 10674 / SJ95)</name>
    <dbReference type="NCBI Taxonomy" id="403833"/>
    <lineage>
        <taxon>Bacteria</taxon>
        <taxon>Thermotogati</taxon>
        <taxon>Thermotogota</taxon>
        <taxon>Thermotogae</taxon>
        <taxon>Petrotogales</taxon>
        <taxon>Petrotogaceae</taxon>
        <taxon>Petrotoga</taxon>
    </lineage>
</organism>
<dbReference type="eggNOG" id="COG2199">
    <property type="taxonomic scope" value="Bacteria"/>
</dbReference>
<proteinExistence type="predicted"/>
<dbReference type="SMART" id="SM00091">
    <property type="entry name" value="PAS"/>
    <property type="match status" value="3"/>
</dbReference>
<dbReference type="NCBIfam" id="TIGR00254">
    <property type="entry name" value="GGDEF"/>
    <property type="match status" value="1"/>
</dbReference>
<dbReference type="KEGG" id="pmo:Pmob_1834"/>
<evidence type="ECO:0000259" key="1">
    <source>
        <dbReference type="PROSITE" id="PS50112"/>
    </source>
</evidence>
<evidence type="ECO:0000313" key="4">
    <source>
        <dbReference type="EMBL" id="ABX32523.1"/>
    </source>
</evidence>
<dbReference type="Pfam" id="PF13426">
    <property type="entry name" value="PAS_9"/>
    <property type="match status" value="2"/>
</dbReference>
<dbReference type="STRING" id="403833.Pmob_1834"/>
<dbReference type="PROSITE" id="PS50112">
    <property type="entry name" value="PAS"/>
    <property type="match status" value="1"/>
</dbReference>
<dbReference type="NCBIfam" id="TIGR00229">
    <property type="entry name" value="sensory_box"/>
    <property type="match status" value="2"/>
</dbReference>
<dbReference type="InterPro" id="IPR035965">
    <property type="entry name" value="PAS-like_dom_sf"/>
</dbReference>
<dbReference type="RefSeq" id="WP_012209620.1">
    <property type="nucleotide sequence ID" value="NC_010003.1"/>
</dbReference>
<dbReference type="Gene3D" id="3.30.70.270">
    <property type="match status" value="1"/>
</dbReference>
<dbReference type="InterPro" id="IPR000014">
    <property type="entry name" value="PAS"/>
</dbReference>
<dbReference type="InterPro" id="IPR013655">
    <property type="entry name" value="PAS_fold_3"/>
</dbReference>
<dbReference type="FunFam" id="3.30.70.270:FF:000001">
    <property type="entry name" value="Diguanylate cyclase domain protein"/>
    <property type="match status" value="1"/>
</dbReference>
<reference evidence="4" key="1">
    <citation type="submission" date="2007-11" db="EMBL/GenBank/DDBJ databases">
        <title>Complete sequence of Petroga mobilis SJ95.</title>
        <authorList>
            <consortium name="US DOE Joint Genome Institute"/>
            <person name="Copeland A."/>
            <person name="Lucas S."/>
            <person name="Lapidus A."/>
            <person name="Barry K."/>
            <person name="Glavina del Rio T."/>
            <person name="Dalin E."/>
            <person name="Tice H."/>
            <person name="Pitluck S."/>
            <person name="Meincke L."/>
            <person name="Brettin T."/>
            <person name="Bruce D."/>
            <person name="Detter J.C."/>
            <person name="Han C."/>
            <person name="Kuske C.R."/>
            <person name="Schmutz J."/>
            <person name="Larimer F."/>
            <person name="Land M."/>
            <person name="Hauser L."/>
            <person name="Kyrpides N."/>
            <person name="Mikhailova N."/>
            <person name="Noll K."/>
            <person name="Richardson P."/>
        </authorList>
    </citation>
    <scope>NUCLEOTIDE SEQUENCE [LARGE SCALE GENOMIC DNA]</scope>
    <source>
        <strain evidence="4">SJ95</strain>
    </source>
</reference>
<dbReference type="PANTHER" id="PTHR44757:SF2">
    <property type="entry name" value="BIOFILM ARCHITECTURE MAINTENANCE PROTEIN MBAA"/>
    <property type="match status" value="1"/>
</dbReference>
<accession>A9BGU2</accession>
<evidence type="ECO:0000259" key="2">
    <source>
        <dbReference type="PROSITE" id="PS50113"/>
    </source>
</evidence>
<name>A9BGU2_PETMO</name>
<gene>
    <name evidence="4" type="ordered locus">Pmob_1834</name>
</gene>
<dbReference type="PANTHER" id="PTHR44757">
    <property type="entry name" value="DIGUANYLATE CYCLASE DGCP"/>
    <property type="match status" value="1"/>
</dbReference>
<dbReference type="EMBL" id="CP000879">
    <property type="protein sequence ID" value="ABX32523.1"/>
    <property type="molecule type" value="Genomic_DNA"/>
</dbReference>
<protein>
    <submittedName>
        <fullName evidence="4">Diguanylate cyclase with PAS/PAC sensor</fullName>
    </submittedName>
</protein>
<dbReference type="Pfam" id="PF08447">
    <property type="entry name" value="PAS_3"/>
    <property type="match status" value="1"/>
</dbReference>
<dbReference type="AlphaFoldDB" id="A9BGU2"/>
<dbReference type="Proteomes" id="UP000000789">
    <property type="component" value="Chromosome"/>
</dbReference>
<evidence type="ECO:0000259" key="3">
    <source>
        <dbReference type="PROSITE" id="PS50887"/>
    </source>
</evidence>
<sequence>MNEINENYEKLTGVEKDFILSQLQKNLEDSKNESFEFVEENFPSYILDDLNDLILIMDCDRKIVFVNKKINNFGFSKKDFIGKEIITFFEVDVKKQIEYFFRRHNQNKLLIFKSSFSERNGEKIPFEFKLENFRLNDENFYILIGKDLSESEKYKKEIEIIQKSQETIRKALEVSQIGIWEWDVNCGKFSYDERYKEILGYTKDPFEGKWEKFEESINKEDTETLIKNIREHFLTKTSKFEGTYRIKDVDDNYKWFLSRGRVLERNKFGLPMNMVGAYLELTEDKKQIEEMKKEKDFIEKVVENMGQGLVLLDFDFNVKYANKSFYKMVEFDDRILDLKKVLDQRDWESFNENMQNLKRNTNNAISFESNLVTKSGVKVPVLITGVTYEEVGLSRIILVITDITEKKKLEEILKKYATFDDLTGSYNRRAGFYALEKYFQLAKRRQEPLSVVFIDIDNLKYINDNYGHDAGDYILRKVTDVLKNTLRESDLIIRVGGDEFVLGLPNAEEIDVHKIFERILSQLKEVKVDGNVRINLSYGVSEYKDFQKDINLESLIKEADNKMYEMKKAKK</sequence>
<feature type="domain" description="GGDEF" evidence="3">
    <location>
        <begin position="447"/>
        <end position="571"/>
    </location>
</feature>
<keyword evidence="5" id="KW-1185">Reference proteome</keyword>
<feature type="domain" description="PAC" evidence="2">
    <location>
        <begin position="365"/>
        <end position="415"/>
    </location>
</feature>
<dbReference type="InterPro" id="IPR029787">
    <property type="entry name" value="Nucleotide_cyclase"/>
</dbReference>
<dbReference type="Pfam" id="PF00990">
    <property type="entry name" value="GGDEF"/>
    <property type="match status" value="1"/>
</dbReference>
<dbReference type="InterPro" id="IPR000700">
    <property type="entry name" value="PAS-assoc_C"/>
</dbReference>
<dbReference type="InterPro" id="IPR000160">
    <property type="entry name" value="GGDEF_dom"/>
</dbReference>
<dbReference type="CDD" id="cd01949">
    <property type="entry name" value="GGDEF"/>
    <property type="match status" value="1"/>
</dbReference>
<evidence type="ECO:0000313" key="5">
    <source>
        <dbReference type="Proteomes" id="UP000000789"/>
    </source>
</evidence>
<dbReference type="SUPFAM" id="SSF55073">
    <property type="entry name" value="Nucleotide cyclase"/>
    <property type="match status" value="1"/>
</dbReference>
<dbReference type="HOGENOM" id="CLU_000445_11_4_0"/>
<dbReference type="PROSITE" id="PS50113">
    <property type="entry name" value="PAC"/>
    <property type="match status" value="1"/>
</dbReference>
<feature type="domain" description="PAS" evidence="1">
    <location>
        <begin position="164"/>
        <end position="236"/>
    </location>
</feature>
<dbReference type="SUPFAM" id="SSF55785">
    <property type="entry name" value="PYP-like sensor domain (PAS domain)"/>
    <property type="match status" value="3"/>
</dbReference>
<dbReference type="PROSITE" id="PS50887">
    <property type="entry name" value="GGDEF"/>
    <property type="match status" value="1"/>
</dbReference>
<dbReference type="Gene3D" id="3.30.450.20">
    <property type="entry name" value="PAS domain"/>
    <property type="match status" value="3"/>
</dbReference>